<name>A0A179EWK4_METCM</name>
<evidence type="ECO:0000313" key="2">
    <source>
        <dbReference type="Proteomes" id="UP000078397"/>
    </source>
</evidence>
<accession>A0A179EWK4</accession>
<dbReference type="OrthoDB" id="1720422at2759"/>
<dbReference type="AlphaFoldDB" id="A0A179EWK4"/>
<evidence type="ECO:0000313" key="1">
    <source>
        <dbReference type="EMBL" id="OAQ57558.2"/>
    </source>
</evidence>
<reference evidence="1 2" key="1">
    <citation type="journal article" date="2016" name="PLoS Pathog.">
        <title>Biosynthesis of antibiotic leucinostatins in bio-control fungus Purpureocillium lilacinum and their inhibition on phytophthora revealed by genome mining.</title>
        <authorList>
            <person name="Wang G."/>
            <person name="Liu Z."/>
            <person name="Lin R."/>
            <person name="Li E."/>
            <person name="Mao Z."/>
            <person name="Ling J."/>
            <person name="Yang Y."/>
            <person name="Yin W.B."/>
            <person name="Xie B."/>
        </authorList>
    </citation>
    <scope>NUCLEOTIDE SEQUENCE [LARGE SCALE GENOMIC DNA]</scope>
    <source>
        <strain evidence="1">170</strain>
    </source>
</reference>
<sequence>MQANTPPSWNKPRTFQTSTCTGRVNIEAEACRQIQKDIFWTGLRTKPDFVALGLALQENSGHLEALELDFIDWDLVKKHWDDLGNDVGDVFKSALRVRPCSTKLRFPTLQKRSLSGLDLTSSFRGIASALNPVSLRSIALRRCSGWELLLEHLTGPSHSLSITSLEVYQPFGIASLPRNHKLEHSRTTHEYGITRVFGVLVTGESGGVILCESRCKEPQAPINDGHTTQYNACLP</sequence>
<dbReference type="KEGG" id="pchm:VFPPC_12339"/>
<dbReference type="EMBL" id="LSBJ02000029">
    <property type="protein sequence ID" value="OAQ57558.2"/>
    <property type="molecule type" value="Genomic_DNA"/>
</dbReference>
<dbReference type="GeneID" id="28854246"/>
<comment type="caution">
    <text evidence="1">The sequence shown here is derived from an EMBL/GenBank/DDBJ whole genome shotgun (WGS) entry which is preliminary data.</text>
</comment>
<proteinExistence type="predicted"/>
<gene>
    <name evidence="1" type="ORF">VFPPC_12339</name>
</gene>
<keyword evidence="2" id="KW-1185">Reference proteome</keyword>
<protein>
    <submittedName>
        <fullName evidence="1">Uncharacterized protein</fullName>
    </submittedName>
</protein>
<dbReference type="RefSeq" id="XP_022283886.1">
    <property type="nucleotide sequence ID" value="XM_022428822.1"/>
</dbReference>
<dbReference type="Proteomes" id="UP000078397">
    <property type="component" value="Unassembled WGS sequence"/>
</dbReference>
<organism evidence="1 2">
    <name type="scientific">Pochonia chlamydosporia 170</name>
    <dbReference type="NCBI Taxonomy" id="1380566"/>
    <lineage>
        <taxon>Eukaryota</taxon>
        <taxon>Fungi</taxon>
        <taxon>Dikarya</taxon>
        <taxon>Ascomycota</taxon>
        <taxon>Pezizomycotina</taxon>
        <taxon>Sordariomycetes</taxon>
        <taxon>Hypocreomycetidae</taxon>
        <taxon>Hypocreales</taxon>
        <taxon>Clavicipitaceae</taxon>
        <taxon>Pochonia</taxon>
    </lineage>
</organism>